<organism evidence="1 2">
    <name type="scientific">Phocaeicola massiliensis B84634 = Timone 84634 = DSM 17679 = JCM 13223</name>
    <dbReference type="NCBI Taxonomy" id="1121098"/>
    <lineage>
        <taxon>Bacteria</taxon>
        <taxon>Pseudomonadati</taxon>
        <taxon>Bacteroidota</taxon>
        <taxon>Bacteroidia</taxon>
        <taxon>Bacteroidales</taxon>
        <taxon>Bacteroidaceae</taxon>
        <taxon>Phocaeicola</taxon>
    </lineage>
</organism>
<dbReference type="AlphaFoldDB" id="U6RDC1"/>
<dbReference type="NCBIfam" id="TIGR04150">
    <property type="entry name" value="pseudo_rSAM_GG"/>
    <property type="match status" value="1"/>
</dbReference>
<dbReference type="PATRIC" id="fig|1121098.3.peg.3185"/>
<name>U6RDC1_9BACT</name>
<reference evidence="1 2" key="1">
    <citation type="submission" date="2013-04" db="EMBL/GenBank/DDBJ databases">
        <title>The Genome Sequence of Bacteroides massiliensis DSM 17679.</title>
        <authorList>
            <consortium name="The Broad Institute Genomics Platform"/>
            <person name="Earl A."/>
            <person name="Ward D."/>
            <person name="Feldgarden M."/>
            <person name="Gevers D."/>
            <person name="Martens E."/>
            <person name="Fenner L."/>
            <person name="Roux V."/>
            <person name="Mallet M.N."/>
            <person name="Raoult D."/>
            <person name="Walker B."/>
            <person name="Young S."/>
            <person name="Zeng Q."/>
            <person name="Gargeya S."/>
            <person name="Fitzgerald M."/>
            <person name="Haas B."/>
            <person name="Abouelleil A."/>
            <person name="Allen A.W."/>
            <person name="Alvarado L."/>
            <person name="Arachchi H.M."/>
            <person name="Berlin A.M."/>
            <person name="Chapman S.B."/>
            <person name="Gainer-Dewar J."/>
            <person name="Goldberg J."/>
            <person name="Griggs A."/>
            <person name="Gujja S."/>
            <person name="Hansen M."/>
            <person name="Howarth C."/>
            <person name="Imamovic A."/>
            <person name="Ireland A."/>
            <person name="Larimer J."/>
            <person name="McCowan C."/>
            <person name="Murphy C."/>
            <person name="Pearson M."/>
            <person name="Poon T.W."/>
            <person name="Priest M."/>
            <person name="Roberts A."/>
            <person name="Saif S."/>
            <person name="Shea T."/>
            <person name="Sisk P."/>
            <person name="Sykes S."/>
            <person name="Wortman J."/>
            <person name="Nusbaum C."/>
            <person name="Birren B."/>
        </authorList>
    </citation>
    <scope>NUCLEOTIDE SEQUENCE [LARGE SCALE GENOMIC DNA]</scope>
    <source>
        <strain evidence="2">B84634 / Timone 84634 / DSM 17679 / JCM 13223</strain>
    </source>
</reference>
<evidence type="ECO:0000313" key="1">
    <source>
        <dbReference type="EMBL" id="EOA53188.1"/>
    </source>
</evidence>
<evidence type="ECO:0000313" key="2">
    <source>
        <dbReference type="Proteomes" id="UP000017831"/>
    </source>
</evidence>
<dbReference type="InterPro" id="IPR026418">
    <property type="entry name" value="Pseudo_rSAM"/>
</dbReference>
<dbReference type="SUPFAM" id="SSF102114">
    <property type="entry name" value="Radical SAM enzymes"/>
    <property type="match status" value="1"/>
</dbReference>
<dbReference type="eggNOG" id="COG0535">
    <property type="taxonomic scope" value="Bacteria"/>
</dbReference>
<dbReference type="InterPro" id="IPR058240">
    <property type="entry name" value="rSAM_sf"/>
</dbReference>
<dbReference type="STRING" id="1121098.HMPREF1534_03133"/>
<sequence length="380" mass="44819">MYNSQSHMLYYFLCNEITEYYCDHLLDMTNLYVIEIEESHITNGNLIDWLHNIEQLKMGYVDEIQETKTFIVSFPPLLNLQSDIDRIEAAEDRDVGEYAAQNWNEFSIYLGGESKFPNLHKQIPYPVDDSSILPFYDLQAFLSSSDNSYLNTINIIGNPFSYPYKAELMDLLYSIPVKKNFYLTASTACRFIKEIQQIDLPNYELYIYYEQEEASIHHILTEKQIPFHWIYLISSEKQYEDLEKLETKYGNEYVEVHPIYTGDNLPFFEENVYLAEEDILQSNYDKQDIFAHQVMNTNFWGRLSVLPDGKVYSNLNHPPLGTLKDRVYDLIVDEMKSKRAWRWIRDEVSPCKDCLFRYLCPSPSNYELVIGKPNLCHVKP</sequence>
<comment type="caution">
    <text evidence="1">The sequence shown here is derived from an EMBL/GenBank/DDBJ whole genome shotgun (WGS) entry which is preliminary data.</text>
</comment>
<dbReference type="Proteomes" id="UP000017831">
    <property type="component" value="Unassembled WGS sequence"/>
</dbReference>
<accession>U6RDC1</accession>
<protein>
    <submittedName>
        <fullName evidence="1">Quasi-rSAM protein, GG-Bacteroidales system protein</fullName>
    </submittedName>
</protein>
<gene>
    <name evidence="1" type="ORF">HMPREF1534_03133</name>
</gene>
<keyword evidence="2" id="KW-1185">Reference proteome</keyword>
<dbReference type="HOGENOM" id="CLU_674144_0_0_10"/>
<dbReference type="EMBL" id="AQHY01000037">
    <property type="protein sequence ID" value="EOA53188.1"/>
    <property type="molecule type" value="Genomic_DNA"/>
</dbReference>
<proteinExistence type="predicted"/>